<feature type="compositionally biased region" description="Basic and acidic residues" evidence="1">
    <location>
        <begin position="104"/>
        <end position="129"/>
    </location>
</feature>
<reference evidence="4" key="1">
    <citation type="journal article" date="2019" name="Int. J. Syst. Evol. Microbiol.">
        <title>The Global Catalogue of Microorganisms (GCM) 10K type strain sequencing project: providing services to taxonomists for standard genome sequencing and annotation.</title>
        <authorList>
            <consortium name="The Broad Institute Genomics Platform"/>
            <consortium name="The Broad Institute Genome Sequencing Center for Infectious Disease"/>
            <person name="Wu L."/>
            <person name="Ma J."/>
        </authorList>
    </citation>
    <scope>NUCLEOTIDE SEQUENCE [LARGE SCALE GENOMIC DNA]</scope>
    <source>
        <strain evidence="4">JCM 10083</strain>
    </source>
</reference>
<sequence length="255" mass="27996">MPDFGEFLTTPIPLPFGWGSLPFWFLLFMVVSGVVVVLGAMSKESVDGKAGSRKHDHAEIAARGSLLGGRGQVAGVIVAALALVVSTWMGRTQWEQEVQQQEQQSREEAQREEQRAQREKEQQEEERMREHASFVRRVAVLAYPDPAGMKMKIRNANPAAASVLVLSRVADKDAMQNAEVLVAPCSEGVFLMLPSKVWSVVVRKGGLDWTPGSDPTPASQDFLFQTYGASTKDGREEIRFSKIGTVEESISDCAS</sequence>
<dbReference type="RefSeq" id="WP_343964737.1">
    <property type="nucleotide sequence ID" value="NZ_BAAAGK010000024.1"/>
</dbReference>
<dbReference type="EMBL" id="JBHTEE010000001">
    <property type="protein sequence ID" value="MFC7605733.1"/>
    <property type="molecule type" value="Genomic_DNA"/>
</dbReference>
<dbReference type="Proteomes" id="UP001596514">
    <property type="component" value="Unassembled WGS sequence"/>
</dbReference>
<protein>
    <submittedName>
        <fullName evidence="3">Uncharacterized protein</fullName>
    </submittedName>
</protein>
<proteinExistence type="predicted"/>
<organism evidence="3 4">
    <name type="scientific">Streptosporangium amethystogenes subsp. fukuiense</name>
    <dbReference type="NCBI Taxonomy" id="698418"/>
    <lineage>
        <taxon>Bacteria</taxon>
        <taxon>Bacillati</taxon>
        <taxon>Actinomycetota</taxon>
        <taxon>Actinomycetes</taxon>
        <taxon>Streptosporangiales</taxon>
        <taxon>Streptosporangiaceae</taxon>
        <taxon>Streptosporangium</taxon>
    </lineage>
</organism>
<feature type="transmembrane region" description="Helical" evidence="2">
    <location>
        <begin position="73"/>
        <end position="90"/>
    </location>
</feature>
<name>A0ABW2TAU5_9ACTN</name>
<accession>A0ABW2TAU5</accession>
<keyword evidence="4" id="KW-1185">Reference proteome</keyword>
<feature type="region of interest" description="Disordered" evidence="1">
    <location>
        <begin position="99"/>
        <end position="129"/>
    </location>
</feature>
<feature type="transmembrane region" description="Helical" evidence="2">
    <location>
        <begin position="20"/>
        <end position="41"/>
    </location>
</feature>
<keyword evidence="2" id="KW-0812">Transmembrane</keyword>
<evidence type="ECO:0000313" key="4">
    <source>
        <dbReference type="Proteomes" id="UP001596514"/>
    </source>
</evidence>
<keyword evidence="2" id="KW-1133">Transmembrane helix</keyword>
<evidence type="ECO:0000256" key="1">
    <source>
        <dbReference type="SAM" id="MobiDB-lite"/>
    </source>
</evidence>
<gene>
    <name evidence="3" type="ORF">ACFQVD_37085</name>
</gene>
<keyword evidence="2" id="KW-0472">Membrane</keyword>
<comment type="caution">
    <text evidence="3">The sequence shown here is derived from an EMBL/GenBank/DDBJ whole genome shotgun (WGS) entry which is preliminary data.</text>
</comment>
<evidence type="ECO:0000256" key="2">
    <source>
        <dbReference type="SAM" id="Phobius"/>
    </source>
</evidence>
<evidence type="ECO:0000313" key="3">
    <source>
        <dbReference type="EMBL" id="MFC7605733.1"/>
    </source>
</evidence>